<evidence type="ECO:0000313" key="7">
    <source>
        <dbReference type="EMBL" id="CAH3112377.1"/>
    </source>
</evidence>
<dbReference type="Pfam" id="PF01549">
    <property type="entry name" value="ShK"/>
    <property type="match status" value="1"/>
</dbReference>
<dbReference type="GO" id="GO:0090729">
    <property type="term" value="F:toxin activity"/>
    <property type="evidence" value="ECO:0007669"/>
    <property type="project" value="UniProtKB-KW"/>
</dbReference>
<protein>
    <recommendedName>
        <fullName evidence="6">ShKT domain-containing protein</fullName>
    </recommendedName>
</protein>
<evidence type="ECO:0000256" key="5">
    <source>
        <dbReference type="SAM" id="SignalP"/>
    </source>
</evidence>
<feature type="chain" id="PRO_5043617165" description="ShKT domain-containing protein" evidence="5">
    <location>
        <begin position="24"/>
        <end position="485"/>
    </location>
</feature>
<dbReference type="SMART" id="SM00254">
    <property type="entry name" value="ShKT"/>
    <property type="match status" value="2"/>
</dbReference>
<organism evidence="7 8">
    <name type="scientific">Pocillopora meandrina</name>
    <dbReference type="NCBI Taxonomy" id="46732"/>
    <lineage>
        <taxon>Eukaryota</taxon>
        <taxon>Metazoa</taxon>
        <taxon>Cnidaria</taxon>
        <taxon>Anthozoa</taxon>
        <taxon>Hexacorallia</taxon>
        <taxon>Scleractinia</taxon>
        <taxon>Astrocoeniina</taxon>
        <taxon>Pocilloporidae</taxon>
        <taxon>Pocillopora</taxon>
    </lineage>
</organism>
<dbReference type="InterPro" id="IPR003582">
    <property type="entry name" value="ShKT_dom"/>
</dbReference>
<keyword evidence="4" id="KW-0812">Transmembrane</keyword>
<accession>A0AAU9WID6</accession>
<feature type="compositionally biased region" description="Low complexity" evidence="3">
    <location>
        <begin position="310"/>
        <end position="320"/>
    </location>
</feature>
<keyword evidence="4" id="KW-1133">Transmembrane helix</keyword>
<evidence type="ECO:0000256" key="4">
    <source>
        <dbReference type="SAM" id="Phobius"/>
    </source>
</evidence>
<evidence type="ECO:0000313" key="8">
    <source>
        <dbReference type="Proteomes" id="UP001159428"/>
    </source>
</evidence>
<keyword evidence="2" id="KW-1015">Disulfide bond</keyword>
<evidence type="ECO:0000256" key="2">
    <source>
        <dbReference type="PROSITE-ProRule" id="PRU01005"/>
    </source>
</evidence>
<gene>
    <name evidence="7" type="ORF">PMEA_00005129</name>
</gene>
<comment type="caution">
    <text evidence="7">The sequence shown here is derived from an EMBL/GenBank/DDBJ whole genome shotgun (WGS) entry which is preliminary data.</text>
</comment>
<evidence type="ECO:0000259" key="6">
    <source>
        <dbReference type="PROSITE" id="PS51670"/>
    </source>
</evidence>
<feature type="signal peptide" evidence="5">
    <location>
        <begin position="1"/>
        <end position="23"/>
    </location>
</feature>
<keyword evidence="4" id="KW-0472">Membrane</keyword>
<keyword evidence="8" id="KW-1185">Reference proteome</keyword>
<feature type="region of interest" description="Disordered" evidence="3">
    <location>
        <begin position="310"/>
        <end position="389"/>
    </location>
</feature>
<dbReference type="Proteomes" id="UP001159428">
    <property type="component" value="Unassembled WGS sequence"/>
</dbReference>
<evidence type="ECO:0000256" key="1">
    <source>
        <dbReference type="ARBA" id="ARBA00022656"/>
    </source>
</evidence>
<proteinExistence type="predicted"/>
<feature type="transmembrane region" description="Helical" evidence="4">
    <location>
        <begin position="216"/>
        <end position="239"/>
    </location>
</feature>
<keyword evidence="5" id="KW-0732">Signal</keyword>
<evidence type="ECO:0000256" key="3">
    <source>
        <dbReference type="SAM" id="MobiDB-lite"/>
    </source>
</evidence>
<feature type="disulfide bond" evidence="2">
    <location>
        <begin position="27"/>
        <end position="61"/>
    </location>
</feature>
<sequence length="485" mass="52897">MVMYNVASVFTVLVFIGPPHLFASGACTDNHNSCSDWAGIGECSKNPLWMLDNCPVSCKVCSGVPACVNIYNDQYCKSNVGNCWTLSIGADLVKNCRKTCVCKCCPSSPTTVPTTAYVHNATSYTTISALTSATTSVEIATTSALTSATTTVEITTTAKDINTTPQTTSIITNSTPNEERTTVQTEYTSAIPDTRRIVNETSQDKGATETSGSKTMLVLVITMGCVAFVAVLGILLLWFRRRRRSFSRGSLDRVKEPVENNSTPPEEVIWLERQPEKSSRNPLYLSTNAAENIRFSNHDVAEDTPEVLYSTTIPSSPTSPLYHVLEDPNTSDTNGKSALSAPSERPSDPLRSDSDYDEPVFRGVRPAIFPPPGARENEANYETMTEDRNAERLADNAGKNALENDDEYCYSYTTAYQNKKDEATERPKTEGPSYCSIESPNNEYQAPVVTPGGGCTPVAGIAEVNGYQPLQKSTRSFYQPLIKNN</sequence>
<dbReference type="EMBL" id="CALNXJ010000013">
    <property type="protein sequence ID" value="CAH3112377.1"/>
    <property type="molecule type" value="Genomic_DNA"/>
</dbReference>
<feature type="domain" description="ShKT" evidence="6">
    <location>
        <begin position="27"/>
        <end position="61"/>
    </location>
</feature>
<feature type="region of interest" description="Disordered" evidence="3">
    <location>
        <begin position="255"/>
        <end position="274"/>
    </location>
</feature>
<dbReference type="AlphaFoldDB" id="A0AAU9WID6"/>
<name>A0AAU9WID6_9CNID</name>
<feature type="compositionally biased region" description="Basic and acidic residues" evidence="3">
    <location>
        <begin position="345"/>
        <end position="354"/>
    </location>
</feature>
<feature type="compositionally biased region" description="Polar residues" evidence="3">
    <location>
        <begin position="328"/>
        <end position="337"/>
    </location>
</feature>
<reference evidence="7 8" key="1">
    <citation type="submission" date="2022-05" db="EMBL/GenBank/DDBJ databases">
        <authorList>
            <consortium name="Genoscope - CEA"/>
            <person name="William W."/>
        </authorList>
    </citation>
    <scope>NUCLEOTIDE SEQUENCE [LARGE SCALE GENOMIC DNA]</scope>
</reference>
<keyword evidence="1" id="KW-0800">Toxin</keyword>
<comment type="caution">
    <text evidence="2">Lacks conserved residue(s) required for the propagation of feature annotation.</text>
</comment>
<dbReference type="PROSITE" id="PS51670">
    <property type="entry name" value="SHKT"/>
    <property type="match status" value="1"/>
</dbReference>